<feature type="transmembrane region" description="Helical" evidence="1">
    <location>
        <begin position="127"/>
        <end position="147"/>
    </location>
</feature>
<accession>A0A917M565</accession>
<feature type="transmembrane region" description="Helical" evidence="1">
    <location>
        <begin position="100"/>
        <end position="121"/>
    </location>
</feature>
<evidence type="ECO:0000313" key="3">
    <source>
        <dbReference type="Proteomes" id="UP000647241"/>
    </source>
</evidence>
<keyword evidence="1" id="KW-0472">Membrane</keyword>
<keyword evidence="3" id="KW-1185">Reference proteome</keyword>
<proteinExistence type="predicted"/>
<keyword evidence="1" id="KW-0812">Transmembrane</keyword>
<name>A0A917M565_9BACT</name>
<dbReference type="PANTHER" id="PTHR37314:SF4">
    <property type="entry name" value="UPF0700 TRANSMEMBRANE PROTEIN YOAK"/>
    <property type="match status" value="1"/>
</dbReference>
<feature type="transmembrane region" description="Helical" evidence="1">
    <location>
        <begin position="198"/>
        <end position="216"/>
    </location>
</feature>
<protein>
    <submittedName>
        <fullName evidence="2">DUF1275 family protein</fullName>
    </submittedName>
</protein>
<dbReference type="PANTHER" id="PTHR37314">
    <property type="entry name" value="SLR0142 PROTEIN"/>
    <property type="match status" value="1"/>
</dbReference>
<feature type="transmembrane region" description="Helical" evidence="1">
    <location>
        <begin position="64"/>
        <end position="88"/>
    </location>
</feature>
<feature type="transmembrane region" description="Helical" evidence="1">
    <location>
        <begin position="222"/>
        <end position="241"/>
    </location>
</feature>
<comment type="caution">
    <text evidence="2">The sequence shown here is derived from an EMBL/GenBank/DDBJ whole genome shotgun (WGS) entry which is preliminary data.</text>
</comment>
<reference evidence="2" key="1">
    <citation type="journal article" date="2014" name="Int. J. Syst. Evol. Microbiol.">
        <title>Complete genome sequence of Corynebacterium casei LMG S-19264T (=DSM 44701T), isolated from a smear-ripened cheese.</title>
        <authorList>
            <consortium name="US DOE Joint Genome Institute (JGI-PGF)"/>
            <person name="Walter F."/>
            <person name="Albersmeier A."/>
            <person name="Kalinowski J."/>
            <person name="Ruckert C."/>
        </authorList>
    </citation>
    <scope>NUCLEOTIDE SEQUENCE</scope>
    <source>
        <strain evidence="2">CGMCC 1.12997</strain>
    </source>
</reference>
<evidence type="ECO:0000256" key="1">
    <source>
        <dbReference type="SAM" id="Phobius"/>
    </source>
</evidence>
<dbReference type="Pfam" id="PF06912">
    <property type="entry name" value="DUF1275"/>
    <property type="match status" value="1"/>
</dbReference>
<gene>
    <name evidence="2" type="ORF">GCM10011585_21520</name>
</gene>
<dbReference type="Proteomes" id="UP000647241">
    <property type="component" value="Unassembled WGS sequence"/>
</dbReference>
<organism evidence="2 3">
    <name type="scientific">Edaphobacter dinghuensis</name>
    <dbReference type="NCBI Taxonomy" id="1560005"/>
    <lineage>
        <taxon>Bacteria</taxon>
        <taxon>Pseudomonadati</taxon>
        <taxon>Acidobacteriota</taxon>
        <taxon>Terriglobia</taxon>
        <taxon>Terriglobales</taxon>
        <taxon>Acidobacteriaceae</taxon>
        <taxon>Edaphobacter</taxon>
    </lineage>
</organism>
<feature type="transmembrane region" description="Helical" evidence="1">
    <location>
        <begin position="21"/>
        <end position="44"/>
    </location>
</feature>
<evidence type="ECO:0000313" key="2">
    <source>
        <dbReference type="EMBL" id="GGG78044.1"/>
    </source>
</evidence>
<dbReference type="InterPro" id="IPR010699">
    <property type="entry name" value="DUF1275"/>
</dbReference>
<sequence>MPIQYLRSLTGKERSQRANRHLALVLAFVAGATDAGGYLAVRHYSSHMSGVVSSMAGNLAMGDVGLWLSGFSALLAFLIGAACTAILVNWGRRRNLRSEYTLPLLVEAALLISFCCIGRSLEHPKWVLVSMITLLLCFTMGLQNAIITKISHAEIRTTHMTGIVTDIGIELGKLFYWNGFKGNPQTPKVLADRQKLRLLLSLIGLFFFGGLSGALSFRHVGFLFFLPLAFSLLILVGVPTVDDLRKAH</sequence>
<reference evidence="2" key="2">
    <citation type="submission" date="2020-09" db="EMBL/GenBank/DDBJ databases">
        <authorList>
            <person name="Sun Q."/>
            <person name="Zhou Y."/>
        </authorList>
    </citation>
    <scope>NUCLEOTIDE SEQUENCE</scope>
    <source>
        <strain evidence="2">CGMCC 1.12997</strain>
    </source>
</reference>
<dbReference type="AlphaFoldDB" id="A0A917M565"/>
<dbReference type="EMBL" id="BMGT01000002">
    <property type="protein sequence ID" value="GGG78044.1"/>
    <property type="molecule type" value="Genomic_DNA"/>
</dbReference>
<keyword evidence="1" id="KW-1133">Transmembrane helix</keyword>